<dbReference type="AlphaFoldDB" id="A0A212JL60"/>
<protein>
    <submittedName>
        <fullName evidence="1">Uncharacterized protein</fullName>
    </submittedName>
</protein>
<proteinExistence type="predicted"/>
<evidence type="ECO:0000313" key="1">
    <source>
        <dbReference type="EMBL" id="SBW00151.1"/>
    </source>
</evidence>
<gene>
    <name evidence="1" type="ORF">KL86DYS1_20117</name>
</gene>
<dbReference type="EMBL" id="FLUM01000002">
    <property type="protein sequence ID" value="SBW00151.1"/>
    <property type="molecule type" value="Genomic_DNA"/>
</dbReference>
<reference evidence="1" key="1">
    <citation type="submission" date="2016-04" db="EMBL/GenBank/DDBJ databases">
        <authorList>
            <person name="Evans L.H."/>
            <person name="Alamgir A."/>
            <person name="Owens N."/>
            <person name="Weber N.D."/>
            <person name="Virtaneva K."/>
            <person name="Barbian K."/>
            <person name="Babar A."/>
            <person name="Rosenke K."/>
        </authorList>
    </citation>
    <scope>NUCLEOTIDE SEQUENCE</scope>
    <source>
        <strain evidence="1">86-1</strain>
    </source>
</reference>
<organism evidence="1">
    <name type="scientific">uncultured Dysgonomonas sp</name>
    <dbReference type="NCBI Taxonomy" id="206096"/>
    <lineage>
        <taxon>Bacteria</taxon>
        <taxon>Pseudomonadati</taxon>
        <taxon>Bacteroidota</taxon>
        <taxon>Bacteroidia</taxon>
        <taxon>Bacteroidales</taxon>
        <taxon>Dysgonomonadaceae</taxon>
        <taxon>Dysgonomonas</taxon>
        <taxon>environmental samples</taxon>
    </lineage>
</organism>
<accession>A0A212JL60</accession>
<sequence>MSLLFFRHMAFSDESLSYTYTPILLNPNIFVRSDINYIFALTLKEFMSLTRKNILVL</sequence>
<name>A0A212JL60_9BACT</name>